<protein>
    <submittedName>
        <fullName evidence="3">Tripartite tricarboxylate transporter TctB family protein</fullName>
    </submittedName>
</protein>
<feature type="transmembrane region" description="Helical" evidence="1">
    <location>
        <begin position="128"/>
        <end position="146"/>
    </location>
</feature>
<evidence type="ECO:0000313" key="4">
    <source>
        <dbReference type="Proteomes" id="UP000253324"/>
    </source>
</evidence>
<dbReference type="EMBL" id="QPJM01000008">
    <property type="protein sequence ID" value="RCW82220.1"/>
    <property type="molecule type" value="Genomic_DNA"/>
</dbReference>
<dbReference type="InterPro" id="IPR009936">
    <property type="entry name" value="DUF1468"/>
</dbReference>
<organism evidence="3 4">
    <name type="scientific">Phyllobacterium bourgognense</name>
    <dbReference type="NCBI Taxonomy" id="314236"/>
    <lineage>
        <taxon>Bacteria</taxon>
        <taxon>Pseudomonadati</taxon>
        <taxon>Pseudomonadota</taxon>
        <taxon>Alphaproteobacteria</taxon>
        <taxon>Hyphomicrobiales</taxon>
        <taxon>Phyllobacteriaceae</taxon>
        <taxon>Phyllobacterium</taxon>
    </lineage>
</organism>
<keyword evidence="1" id="KW-0472">Membrane</keyword>
<keyword evidence="1" id="KW-1133">Transmembrane helix</keyword>
<gene>
    <name evidence="3" type="ORF">C7476_10834</name>
</gene>
<proteinExistence type="predicted"/>
<comment type="caution">
    <text evidence="3">The sequence shown here is derived from an EMBL/GenBank/DDBJ whole genome shotgun (WGS) entry which is preliminary data.</text>
</comment>
<name>A0A368YPS0_9HYPH</name>
<evidence type="ECO:0000259" key="2">
    <source>
        <dbReference type="Pfam" id="PF07331"/>
    </source>
</evidence>
<reference evidence="3 4" key="1">
    <citation type="submission" date="2018-07" db="EMBL/GenBank/DDBJ databases">
        <title>Genomic Encyclopedia of Type Strains, Phase III (KMG-III): the genomes of soil and plant-associated and newly described type strains.</title>
        <authorList>
            <person name="Whitman W."/>
        </authorList>
    </citation>
    <scope>NUCLEOTIDE SEQUENCE [LARGE SCALE GENOMIC DNA]</scope>
    <source>
        <strain evidence="3 4">31-25a</strain>
    </source>
</reference>
<dbReference type="Pfam" id="PF07331">
    <property type="entry name" value="TctB"/>
    <property type="match status" value="1"/>
</dbReference>
<dbReference type="AlphaFoldDB" id="A0A368YPS0"/>
<feature type="transmembrane region" description="Helical" evidence="1">
    <location>
        <begin position="92"/>
        <end position="116"/>
    </location>
</feature>
<accession>A0A368YPS0</accession>
<keyword evidence="1" id="KW-0812">Transmembrane</keyword>
<keyword evidence="4" id="KW-1185">Reference proteome</keyword>
<dbReference type="Proteomes" id="UP000253324">
    <property type="component" value="Unassembled WGS sequence"/>
</dbReference>
<feature type="transmembrane region" description="Helical" evidence="1">
    <location>
        <begin position="49"/>
        <end position="71"/>
    </location>
</feature>
<feature type="domain" description="DUF1468" evidence="2">
    <location>
        <begin position="26"/>
        <end position="154"/>
    </location>
</feature>
<sequence>MADLQKGYVSRRTMEIVTTFLTGGAGIAICTASWRSGVGWSDTGPEAGYFPFIVGSLVILGSMVTLLRSLFFYNHEGEVFLDIERAKPVLGFFLPIVAFIIISLLLGLYVGTALYIFGSMKWQGGYRWWISACAALAVSALFYLVFEIGFQVPLLKGPIEAWLGIY</sequence>
<feature type="transmembrane region" description="Helical" evidence="1">
    <location>
        <begin position="16"/>
        <end position="37"/>
    </location>
</feature>
<dbReference type="RefSeq" id="WP_114430709.1">
    <property type="nucleotide sequence ID" value="NZ_QPJM01000008.1"/>
</dbReference>
<dbReference type="OrthoDB" id="6183775at2"/>
<evidence type="ECO:0000256" key="1">
    <source>
        <dbReference type="SAM" id="Phobius"/>
    </source>
</evidence>
<evidence type="ECO:0000313" key="3">
    <source>
        <dbReference type="EMBL" id="RCW82220.1"/>
    </source>
</evidence>